<comment type="caution">
    <text evidence="9">The sequence shown here is derived from an EMBL/GenBank/DDBJ whole genome shotgun (WGS) entry which is preliminary data.</text>
</comment>
<dbReference type="GO" id="GO:0005829">
    <property type="term" value="C:cytosol"/>
    <property type="evidence" value="ECO:0007669"/>
    <property type="project" value="TreeGrafter"/>
</dbReference>
<feature type="binding site" evidence="7">
    <location>
        <begin position="12"/>
        <end position="14"/>
    </location>
    <ligand>
        <name>substrate</name>
    </ligand>
</feature>
<reference evidence="9 10" key="1">
    <citation type="submission" date="2017-02" db="EMBL/GenBank/DDBJ databases">
        <title>Draft genome sequence of Moraxella porci CCUG 54912T type strain.</title>
        <authorList>
            <person name="Salva-Serra F."/>
            <person name="Engstrom-Jakobsson H."/>
            <person name="Thorell K."/>
            <person name="Jaen-Luchoro D."/>
            <person name="Gonzales-Siles L."/>
            <person name="Karlsson R."/>
            <person name="Yazdan S."/>
            <person name="Boulund F."/>
            <person name="Johnning A."/>
            <person name="Engstrand L."/>
            <person name="Kristiansson E."/>
            <person name="Moore E."/>
        </authorList>
    </citation>
    <scope>NUCLEOTIDE SEQUENCE [LARGE SCALE GENOMIC DNA]</scope>
    <source>
        <strain evidence="9 10">CCUG 54912</strain>
    </source>
</reference>
<evidence type="ECO:0000256" key="3">
    <source>
        <dbReference type="ARBA" id="ARBA00022432"/>
    </source>
</evidence>
<dbReference type="CDD" id="cd00311">
    <property type="entry name" value="TIM"/>
    <property type="match status" value="1"/>
</dbReference>
<dbReference type="Pfam" id="PF00121">
    <property type="entry name" value="TIM"/>
    <property type="match status" value="1"/>
</dbReference>
<comment type="pathway">
    <text evidence="7 8">Carbohydrate degradation; glycolysis; D-glyceraldehyde 3-phosphate from glycerone phosphate: step 1/1.</text>
</comment>
<dbReference type="UniPathway" id="UPA00138"/>
<feature type="active site" description="Electrophile" evidence="7">
    <location>
        <position position="101"/>
    </location>
</feature>
<dbReference type="UniPathway" id="UPA00109">
    <property type="reaction ID" value="UER00189"/>
</dbReference>
<dbReference type="PANTHER" id="PTHR21139:SF42">
    <property type="entry name" value="TRIOSEPHOSPHATE ISOMERASE"/>
    <property type="match status" value="1"/>
</dbReference>
<dbReference type="SUPFAM" id="SSF51351">
    <property type="entry name" value="Triosephosphate isomerase (TIM)"/>
    <property type="match status" value="1"/>
</dbReference>
<organism evidence="9 10">
    <name type="scientific">Moraxella porci DSM 25326</name>
    <dbReference type="NCBI Taxonomy" id="573983"/>
    <lineage>
        <taxon>Bacteria</taxon>
        <taxon>Pseudomonadati</taxon>
        <taxon>Pseudomonadota</taxon>
        <taxon>Gammaproteobacteria</taxon>
        <taxon>Moraxellales</taxon>
        <taxon>Moraxellaceae</taxon>
        <taxon>Moraxella</taxon>
    </lineage>
</organism>
<dbReference type="EMBL" id="MUYV01000002">
    <property type="protein sequence ID" value="OOS26151.1"/>
    <property type="molecule type" value="Genomic_DNA"/>
</dbReference>
<keyword evidence="4 7" id="KW-0963">Cytoplasm</keyword>
<gene>
    <name evidence="7" type="primary">tpiA</name>
    <name evidence="9" type="ORF">B0681_03155</name>
</gene>
<comment type="catalytic activity">
    <reaction evidence="7 8">
        <text>D-glyceraldehyde 3-phosphate = dihydroxyacetone phosphate</text>
        <dbReference type="Rhea" id="RHEA:18585"/>
        <dbReference type="ChEBI" id="CHEBI:57642"/>
        <dbReference type="ChEBI" id="CHEBI:59776"/>
        <dbReference type="EC" id="5.3.1.1"/>
    </reaction>
</comment>
<comment type="subcellular location">
    <subcellularLocation>
        <location evidence="7 8">Cytoplasm</location>
    </subcellularLocation>
</comment>
<evidence type="ECO:0000256" key="1">
    <source>
        <dbReference type="ARBA" id="ARBA00004939"/>
    </source>
</evidence>
<evidence type="ECO:0000256" key="2">
    <source>
        <dbReference type="ARBA" id="ARBA00007422"/>
    </source>
</evidence>
<dbReference type="PROSITE" id="PS51440">
    <property type="entry name" value="TIM_2"/>
    <property type="match status" value="1"/>
</dbReference>
<dbReference type="InterPro" id="IPR020861">
    <property type="entry name" value="Triosephosphate_isomerase_AS"/>
</dbReference>
<evidence type="ECO:0000256" key="4">
    <source>
        <dbReference type="ARBA" id="ARBA00022490"/>
    </source>
</evidence>
<dbReference type="PROSITE" id="PS00171">
    <property type="entry name" value="TIM_1"/>
    <property type="match status" value="1"/>
</dbReference>
<dbReference type="HAMAP" id="MF_00147_B">
    <property type="entry name" value="TIM_B"/>
    <property type="match status" value="1"/>
</dbReference>
<evidence type="ECO:0000313" key="9">
    <source>
        <dbReference type="EMBL" id="OOS26151.1"/>
    </source>
</evidence>
<dbReference type="GO" id="GO:0006094">
    <property type="term" value="P:gluconeogenesis"/>
    <property type="evidence" value="ECO:0007669"/>
    <property type="project" value="UniProtKB-UniRule"/>
</dbReference>
<comment type="pathway">
    <text evidence="7 8">Carbohydrate biosynthesis; gluconeogenesis.</text>
</comment>
<dbReference type="GO" id="GO:0004807">
    <property type="term" value="F:triose-phosphate isomerase activity"/>
    <property type="evidence" value="ECO:0007669"/>
    <property type="project" value="UniProtKB-UniRule"/>
</dbReference>
<comment type="function">
    <text evidence="7">Involved in the gluconeogenesis. Catalyzes stereospecifically the conversion of dihydroxyacetone phosphate (DHAP) to D-glyceraldehyde-3-phosphate (G3P).</text>
</comment>
<dbReference type="RefSeq" id="WP_078317300.1">
    <property type="nucleotide sequence ID" value="NZ_MUYV01000002.1"/>
</dbReference>
<feature type="binding site" evidence="7">
    <location>
        <begin position="234"/>
        <end position="235"/>
    </location>
    <ligand>
        <name>substrate</name>
    </ligand>
</feature>
<sequence length="252" mass="25915">MTASTSKYVIGNWKLNPASLNEAKALAAAVKAALADQTQVQLGCAPGFLHLSEVAAVLGDCAIWAGAQDISASTGVTGAFTGDVSAAQIVDAGARFVILGHSERRQYQGEDNPVLVKKIQQAIAADLVVILCVGETESQYKSGETLSVLEKQLSVLDGLGVPRSQLIIAYEPVWAIGTGLTPTVDEVVAVHRHIRATLADKELPEVCVLYGGSVNADNAAAFAEASEVAGALVGGASLKADAFAQIVAAFAS</sequence>
<keyword evidence="10" id="KW-1185">Reference proteome</keyword>
<evidence type="ECO:0000256" key="6">
    <source>
        <dbReference type="ARBA" id="ARBA00023235"/>
    </source>
</evidence>
<dbReference type="GO" id="GO:0046166">
    <property type="term" value="P:glyceraldehyde-3-phosphate biosynthetic process"/>
    <property type="evidence" value="ECO:0007669"/>
    <property type="project" value="TreeGrafter"/>
</dbReference>
<dbReference type="Gene3D" id="3.20.20.70">
    <property type="entry name" value="Aldolase class I"/>
    <property type="match status" value="1"/>
</dbReference>
<dbReference type="InterPro" id="IPR000652">
    <property type="entry name" value="Triosephosphate_isomerase"/>
</dbReference>
<dbReference type="AlphaFoldDB" id="A0A1T0CVI4"/>
<comment type="similarity">
    <text evidence="2 7 8">Belongs to the triosephosphate isomerase family.</text>
</comment>
<dbReference type="EC" id="5.3.1.1" evidence="7 8"/>
<evidence type="ECO:0000313" key="10">
    <source>
        <dbReference type="Proteomes" id="UP000190683"/>
    </source>
</evidence>
<dbReference type="GO" id="GO:0019563">
    <property type="term" value="P:glycerol catabolic process"/>
    <property type="evidence" value="ECO:0007669"/>
    <property type="project" value="TreeGrafter"/>
</dbReference>
<keyword evidence="6 7" id="KW-0413">Isomerase</keyword>
<feature type="binding site" evidence="7">
    <location>
        <position position="213"/>
    </location>
    <ligand>
        <name>substrate</name>
    </ligand>
</feature>
<feature type="active site" description="Proton acceptor" evidence="7">
    <location>
        <position position="171"/>
    </location>
</feature>
<comment type="subunit">
    <text evidence="7 8">Homodimer.</text>
</comment>
<comment type="pathway">
    <text evidence="1">Carbohydrate metabolism; erythritol degradation.</text>
</comment>
<evidence type="ECO:0000256" key="8">
    <source>
        <dbReference type="RuleBase" id="RU363013"/>
    </source>
</evidence>
<accession>A0A1T0CVI4</accession>
<dbReference type="Proteomes" id="UP000190683">
    <property type="component" value="Unassembled WGS sequence"/>
</dbReference>
<protein>
    <recommendedName>
        <fullName evidence="7 8">Triosephosphate isomerase</fullName>
        <shortName evidence="7">TIM</shortName>
        <shortName evidence="7">TPI</shortName>
        <ecNumber evidence="7 8">5.3.1.1</ecNumber>
    </recommendedName>
    <alternativeName>
        <fullName evidence="7">Triose-phosphate isomerase</fullName>
    </alternativeName>
</protein>
<dbReference type="STRING" id="573983.B0681_03155"/>
<dbReference type="PANTHER" id="PTHR21139">
    <property type="entry name" value="TRIOSEPHOSPHATE ISOMERASE"/>
    <property type="match status" value="1"/>
</dbReference>
<dbReference type="InterPro" id="IPR022896">
    <property type="entry name" value="TrioseP_Isoase_bac/euk"/>
</dbReference>
<evidence type="ECO:0000256" key="5">
    <source>
        <dbReference type="ARBA" id="ARBA00023152"/>
    </source>
</evidence>
<dbReference type="GO" id="GO:0006096">
    <property type="term" value="P:glycolytic process"/>
    <property type="evidence" value="ECO:0007669"/>
    <property type="project" value="UniProtKB-UniRule"/>
</dbReference>
<dbReference type="InterPro" id="IPR035990">
    <property type="entry name" value="TIM_sf"/>
</dbReference>
<name>A0A1T0CVI4_9GAMM</name>
<keyword evidence="5 7" id="KW-0324">Glycolysis</keyword>
<dbReference type="InterPro" id="IPR013785">
    <property type="entry name" value="Aldolase_TIM"/>
</dbReference>
<keyword evidence="3 7" id="KW-0312">Gluconeogenesis</keyword>
<evidence type="ECO:0000256" key="7">
    <source>
        <dbReference type="HAMAP-Rule" id="MF_00147"/>
    </source>
</evidence>
<dbReference type="NCBIfam" id="TIGR00419">
    <property type="entry name" value="tim"/>
    <property type="match status" value="1"/>
</dbReference>
<feature type="binding site" evidence="7">
    <location>
        <position position="177"/>
    </location>
    <ligand>
        <name>substrate</name>
    </ligand>
</feature>
<proteinExistence type="inferred from homology"/>